<organism evidence="1 2">
    <name type="scientific">Rhizobium fabae</name>
    <dbReference type="NCBI Taxonomy" id="573179"/>
    <lineage>
        <taxon>Bacteria</taxon>
        <taxon>Pseudomonadati</taxon>
        <taxon>Pseudomonadota</taxon>
        <taxon>Alphaproteobacteria</taxon>
        <taxon>Hyphomicrobiales</taxon>
        <taxon>Rhizobiaceae</taxon>
        <taxon>Rhizobium/Agrobacterium group</taxon>
        <taxon>Rhizobium</taxon>
    </lineage>
</organism>
<evidence type="ECO:0000313" key="2">
    <source>
        <dbReference type="Proteomes" id="UP000545490"/>
    </source>
</evidence>
<proteinExistence type="predicted"/>
<sequence length="61" mass="6610">MSSSFASSAQALVGNAKLAETDAYMNIRFNRGKGKVDDMAMPFVRVVIDFIELQMTAPGLP</sequence>
<dbReference type="RefSeq" id="WP_245438351.1">
    <property type="nucleotide sequence ID" value="NZ_JACIDG010000028.1"/>
</dbReference>
<dbReference type="Proteomes" id="UP000545490">
    <property type="component" value="Unassembled WGS sequence"/>
</dbReference>
<reference evidence="1 2" key="1">
    <citation type="submission" date="2020-08" db="EMBL/GenBank/DDBJ databases">
        <title>Genomic Encyclopedia of Type Strains, Phase IV (KMG-IV): sequencing the most valuable type-strain genomes for metagenomic binning, comparative biology and taxonomic classification.</title>
        <authorList>
            <person name="Goeker M."/>
        </authorList>
    </citation>
    <scope>NUCLEOTIDE SEQUENCE [LARGE SCALE GENOMIC DNA]</scope>
    <source>
        <strain evidence="1 2">DSM 19331</strain>
    </source>
</reference>
<protein>
    <submittedName>
        <fullName evidence="1">Uncharacterized protein</fullName>
    </submittedName>
</protein>
<dbReference type="AlphaFoldDB" id="A0A7W6BHV6"/>
<gene>
    <name evidence="1" type="ORF">GGQ65_006817</name>
</gene>
<dbReference type="EMBL" id="JACIDG010000028">
    <property type="protein sequence ID" value="MBB3919472.1"/>
    <property type="molecule type" value="Genomic_DNA"/>
</dbReference>
<accession>A0A7W6BHV6</accession>
<evidence type="ECO:0000313" key="1">
    <source>
        <dbReference type="EMBL" id="MBB3919472.1"/>
    </source>
</evidence>
<comment type="caution">
    <text evidence="1">The sequence shown here is derived from an EMBL/GenBank/DDBJ whole genome shotgun (WGS) entry which is preliminary data.</text>
</comment>
<name>A0A7W6BHV6_9HYPH</name>